<protein>
    <submittedName>
        <fullName evidence="1">Uncharacterized protein</fullName>
    </submittedName>
</protein>
<proteinExistence type="predicted"/>
<reference evidence="1" key="1">
    <citation type="journal article" date="2022" name="Int. J. Mol. Sci.">
        <title>Draft Genome of Tanacetum Coccineum: Genomic Comparison of Closely Related Tanacetum-Family Plants.</title>
        <authorList>
            <person name="Yamashiro T."/>
            <person name="Shiraishi A."/>
            <person name="Nakayama K."/>
            <person name="Satake H."/>
        </authorList>
    </citation>
    <scope>NUCLEOTIDE SEQUENCE</scope>
</reference>
<reference evidence="1" key="2">
    <citation type="submission" date="2022-01" db="EMBL/GenBank/DDBJ databases">
        <authorList>
            <person name="Yamashiro T."/>
            <person name="Shiraishi A."/>
            <person name="Satake H."/>
            <person name="Nakayama K."/>
        </authorList>
    </citation>
    <scope>NUCLEOTIDE SEQUENCE</scope>
</reference>
<name>A0ABQ4YWD2_9ASTR</name>
<comment type="caution">
    <text evidence="1">The sequence shown here is derived from an EMBL/GenBank/DDBJ whole genome shotgun (WGS) entry which is preliminary data.</text>
</comment>
<keyword evidence="2" id="KW-1185">Reference proteome</keyword>
<evidence type="ECO:0000313" key="2">
    <source>
        <dbReference type="Proteomes" id="UP001151760"/>
    </source>
</evidence>
<accession>A0ABQ4YWD2</accession>
<dbReference type="EMBL" id="BQNB010010736">
    <property type="protein sequence ID" value="GJS81265.1"/>
    <property type="molecule type" value="Genomic_DNA"/>
</dbReference>
<organism evidence="1 2">
    <name type="scientific">Tanacetum coccineum</name>
    <dbReference type="NCBI Taxonomy" id="301880"/>
    <lineage>
        <taxon>Eukaryota</taxon>
        <taxon>Viridiplantae</taxon>
        <taxon>Streptophyta</taxon>
        <taxon>Embryophyta</taxon>
        <taxon>Tracheophyta</taxon>
        <taxon>Spermatophyta</taxon>
        <taxon>Magnoliopsida</taxon>
        <taxon>eudicotyledons</taxon>
        <taxon>Gunneridae</taxon>
        <taxon>Pentapetalae</taxon>
        <taxon>asterids</taxon>
        <taxon>campanulids</taxon>
        <taxon>Asterales</taxon>
        <taxon>Asteraceae</taxon>
        <taxon>Asteroideae</taxon>
        <taxon>Anthemideae</taxon>
        <taxon>Anthemidinae</taxon>
        <taxon>Tanacetum</taxon>
    </lineage>
</organism>
<evidence type="ECO:0000313" key="1">
    <source>
        <dbReference type="EMBL" id="GJS81265.1"/>
    </source>
</evidence>
<gene>
    <name evidence="1" type="ORF">Tco_0747806</name>
</gene>
<dbReference type="Proteomes" id="UP001151760">
    <property type="component" value="Unassembled WGS sequence"/>
</dbReference>
<sequence>MKSDTTSSSAGSHSQDLSNVLQAKFRRKREVAKSAYEVKMQKDRTLMQCEELEFHTLDVRKCVGIPIPNVLDSPSGYGYSPDGYTRIGFGVCPDANDPKLVKINVVQTPSICWEVQIGKFNFFGGGEGE</sequence>